<keyword evidence="8 9" id="KW-0012">Acyltransferase</keyword>
<dbReference type="Proteomes" id="UP000530403">
    <property type="component" value="Unassembled WGS sequence"/>
</dbReference>
<dbReference type="GO" id="GO:0005737">
    <property type="term" value="C:cytoplasm"/>
    <property type="evidence" value="ECO:0007669"/>
    <property type="project" value="UniProtKB-SubCell"/>
</dbReference>
<protein>
    <recommendedName>
        <fullName evidence="9">Beta-ketoacyl-[acyl-carrier-protein] synthase III</fullName>
        <shortName evidence="9">Beta-ketoacyl-ACP synthase III</shortName>
        <shortName evidence="9">KAS III</shortName>
        <ecNumber evidence="9">2.3.1.180</ecNumber>
    </recommendedName>
    <alternativeName>
        <fullName evidence="9">3-oxoacyl-[acyl-carrier-protein] synthase 3</fullName>
    </alternativeName>
    <alternativeName>
        <fullName evidence="9">3-oxoacyl-[acyl-carrier-protein] synthase III</fullName>
    </alternativeName>
</protein>
<dbReference type="GO" id="GO:0044550">
    <property type="term" value="P:secondary metabolite biosynthetic process"/>
    <property type="evidence" value="ECO:0007669"/>
    <property type="project" value="TreeGrafter"/>
</dbReference>
<evidence type="ECO:0000256" key="4">
    <source>
        <dbReference type="ARBA" id="ARBA00022679"/>
    </source>
</evidence>
<evidence type="ECO:0000256" key="8">
    <source>
        <dbReference type="ARBA" id="ARBA00023315"/>
    </source>
</evidence>
<dbReference type="CDD" id="cd00830">
    <property type="entry name" value="KAS_III"/>
    <property type="match status" value="1"/>
</dbReference>
<name>A0A7Y9HB28_9ACTN</name>
<feature type="domain" description="Beta-ketoacyl-[acyl-carrier-protein] synthase III N-terminal" evidence="11">
    <location>
        <begin position="112"/>
        <end position="192"/>
    </location>
</feature>
<dbReference type="PANTHER" id="PTHR34069">
    <property type="entry name" value="3-OXOACYL-[ACYL-CARRIER-PROTEIN] SYNTHASE 3"/>
    <property type="match status" value="1"/>
</dbReference>
<dbReference type="Gene3D" id="3.40.47.10">
    <property type="match status" value="1"/>
</dbReference>
<dbReference type="InterPro" id="IPR013751">
    <property type="entry name" value="ACP_syn_III_N"/>
</dbReference>
<evidence type="ECO:0000313" key="12">
    <source>
        <dbReference type="EMBL" id="NYE40629.1"/>
    </source>
</evidence>
<keyword evidence="6 9" id="KW-0443">Lipid metabolism</keyword>
<dbReference type="SUPFAM" id="SSF53901">
    <property type="entry name" value="Thiolase-like"/>
    <property type="match status" value="1"/>
</dbReference>
<comment type="function">
    <text evidence="9">Catalyzes the condensation reaction of fatty acid synthesis by the addition to an acyl acceptor of two carbons from malonyl-ACP. Catalyzes the first condensation reaction which initiates fatty acid synthesis and may therefore play a role in governing the total rate of fatty acid production. Possesses both acetoacetyl-ACP synthase and acetyl transacylase activities. Its substrate specificity determines the biosynthesis of branched-chain and/or straight-chain of fatty acids.</text>
</comment>
<dbReference type="InterPro" id="IPR016039">
    <property type="entry name" value="Thiolase-like"/>
</dbReference>
<reference evidence="12 13" key="1">
    <citation type="submission" date="2020-07" db="EMBL/GenBank/DDBJ databases">
        <title>Sequencing the genomes of 1000 actinobacteria strains.</title>
        <authorList>
            <person name="Klenk H.-P."/>
        </authorList>
    </citation>
    <scope>NUCLEOTIDE SEQUENCE [LARGE SCALE GENOMIC DNA]</scope>
    <source>
        <strain evidence="12 13">DSM 41455</strain>
    </source>
</reference>
<keyword evidence="2 9" id="KW-0963">Cytoplasm</keyword>
<gene>
    <name evidence="9" type="primary">fabH</name>
    <name evidence="12" type="ORF">HEB29_001640</name>
</gene>
<comment type="similarity">
    <text evidence="1 9">Belongs to the thiolase-like superfamily. FabH family.</text>
</comment>
<feature type="active site" evidence="9">
    <location>
        <position position="245"/>
    </location>
</feature>
<organism evidence="12 13">
    <name type="scientific">Streptomyces fulvorobeus</name>
    <dbReference type="NCBI Taxonomy" id="284028"/>
    <lineage>
        <taxon>Bacteria</taxon>
        <taxon>Bacillati</taxon>
        <taxon>Actinomycetota</taxon>
        <taxon>Actinomycetes</taxon>
        <taxon>Kitasatosporales</taxon>
        <taxon>Streptomycetaceae</taxon>
        <taxon>Streptomyces</taxon>
    </lineage>
</organism>
<dbReference type="GO" id="GO:0004315">
    <property type="term" value="F:3-oxoacyl-[acyl-carrier-protein] synthase activity"/>
    <property type="evidence" value="ECO:0007669"/>
    <property type="project" value="InterPro"/>
</dbReference>
<dbReference type="HAMAP" id="MF_01815">
    <property type="entry name" value="FabH"/>
    <property type="match status" value="1"/>
</dbReference>
<dbReference type="InterPro" id="IPR013747">
    <property type="entry name" value="ACP_syn_III_C"/>
</dbReference>
<dbReference type="Pfam" id="PF08545">
    <property type="entry name" value="ACP_syn_III"/>
    <property type="match status" value="1"/>
</dbReference>
<evidence type="ECO:0000256" key="7">
    <source>
        <dbReference type="ARBA" id="ARBA00023160"/>
    </source>
</evidence>
<dbReference type="UniPathway" id="UPA00094"/>
<evidence type="ECO:0000313" key="13">
    <source>
        <dbReference type="Proteomes" id="UP000530403"/>
    </source>
</evidence>
<comment type="pathway">
    <text evidence="9">Lipid metabolism; fatty acid biosynthesis.</text>
</comment>
<keyword evidence="7 9" id="KW-0275">Fatty acid biosynthesis</keyword>
<feature type="region of interest" description="ACP-binding" evidence="9">
    <location>
        <begin position="246"/>
        <end position="250"/>
    </location>
</feature>
<evidence type="ECO:0000256" key="9">
    <source>
        <dbReference type="HAMAP-Rule" id="MF_01815"/>
    </source>
</evidence>
<dbReference type="Pfam" id="PF08541">
    <property type="entry name" value="ACP_syn_III_C"/>
    <property type="match status" value="1"/>
</dbReference>
<dbReference type="GO" id="GO:0033818">
    <property type="term" value="F:beta-ketoacyl-acyl-carrier-protein synthase III activity"/>
    <property type="evidence" value="ECO:0007669"/>
    <property type="project" value="UniProtKB-UniRule"/>
</dbReference>
<comment type="domain">
    <text evidence="9">The last Arg residue of the ACP-binding site is essential for the weak association between ACP/AcpP and FabH.</text>
</comment>
<evidence type="ECO:0000256" key="3">
    <source>
        <dbReference type="ARBA" id="ARBA00022516"/>
    </source>
</evidence>
<dbReference type="EC" id="2.3.1.180" evidence="9"/>
<dbReference type="PANTHER" id="PTHR34069:SF2">
    <property type="entry name" value="BETA-KETOACYL-[ACYL-CARRIER-PROTEIN] SYNTHASE III"/>
    <property type="match status" value="1"/>
</dbReference>
<accession>A0A7Y9HB28</accession>
<dbReference type="GO" id="GO:0006633">
    <property type="term" value="P:fatty acid biosynthetic process"/>
    <property type="evidence" value="ECO:0007669"/>
    <property type="project" value="UniProtKB-UniRule"/>
</dbReference>
<keyword evidence="3 9" id="KW-0444">Lipid biosynthesis</keyword>
<comment type="subunit">
    <text evidence="9">Homodimer.</text>
</comment>
<comment type="subcellular location">
    <subcellularLocation>
        <location evidence="9">Cytoplasm</location>
    </subcellularLocation>
</comment>
<keyword evidence="5 9" id="KW-0276">Fatty acid metabolism</keyword>
<dbReference type="EMBL" id="JACCCF010000001">
    <property type="protein sequence ID" value="NYE40629.1"/>
    <property type="molecule type" value="Genomic_DNA"/>
</dbReference>
<evidence type="ECO:0000256" key="6">
    <source>
        <dbReference type="ARBA" id="ARBA00023098"/>
    </source>
</evidence>
<evidence type="ECO:0000256" key="2">
    <source>
        <dbReference type="ARBA" id="ARBA00022490"/>
    </source>
</evidence>
<proteinExistence type="inferred from homology"/>
<comment type="caution">
    <text evidence="12">The sequence shown here is derived from an EMBL/GenBank/DDBJ whole genome shotgun (WGS) entry which is preliminary data.</text>
</comment>
<feature type="active site" evidence="9">
    <location>
        <position position="275"/>
    </location>
</feature>
<dbReference type="AlphaFoldDB" id="A0A7Y9HB28"/>
<feature type="active site" evidence="9">
    <location>
        <position position="118"/>
    </location>
</feature>
<keyword evidence="4 9" id="KW-0808">Transferase</keyword>
<sequence>MMHNPGDATAAVICGIGAALPSRVVSNAELCTRLDTTDEWIRSRTGISFRHVTGADSSTEDLAVQAAEQALAVAGATSVEAVVLATTTPDRCCPAAAPAVASRLGLTGVPAIDLAAGCTGFLYGLATAVGFISSRTANAVLIIGVDRLSTLPARDDRTTVPLFGDGAGAMVLRRGRLEDDGAIGPVVLGSDGTQAELIQAAHPGSLQMQGAEVFRHAVDRMTSACAQAVAAVGWCMNDIDRLVPHQANARITSFVARQLEVPDSRVLGNVDLVGNTGAASIPLLLAQSASDDRLQAGQRVLLTAFGAGLTWGAVTLTWPELAS</sequence>
<evidence type="ECO:0000256" key="1">
    <source>
        <dbReference type="ARBA" id="ARBA00008642"/>
    </source>
</evidence>
<evidence type="ECO:0000259" key="11">
    <source>
        <dbReference type="Pfam" id="PF08545"/>
    </source>
</evidence>
<evidence type="ECO:0000259" key="10">
    <source>
        <dbReference type="Pfam" id="PF08541"/>
    </source>
</evidence>
<dbReference type="InterPro" id="IPR004655">
    <property type="entry name" value="FabH"/>
</dbReference>
<comment type="catalytic activity">
    <reaction evidence="9">
        <text>malonyl-[ACP] + acetyl-CoA + H(+) = 3-oxobutanoyl-[ACP] + CO2 + CoA</text>
        <dbReference type="Rhea" id="RHEA:12080"/>
        <dbReference type="Rhea" id="RHEA-COMP:9623"/>
        <dbReference type="Rhea" id="RHEA-COMP:9625"/>
        <dbReference type="ChEBI" id="CHEBI:15378"/>
        <dbReference type="ChEBI" id="CHEBI:16526"/>
        <dbReference type="ChEBI" id="CHEBI:57287"/>
        <dbReference type="ChEBI" id="CHEBI:57288"/>
        <dbReference type="ChEBI" id="CHEBI:78449"/>
        <dbReference type="ChEBI" id="CHEBI:78450"/>
        <dbReference type="EC" id="2.3.1.180"/>
    </reaction>
</comment>
<evidence type="ECO:0000256" key="5">
    <source>
        <dbReference type="ARBA" id="ARBA00022832"/>
    </source>
</evidence>
<feature type="domain" description="Beta-ketoacyl-[acyl-carrier-protein] synthase III C-terminal" evidence="10">
    <location>
        <begin position="231"/>
        <end position="318"/>
    </location>
</feature>
<dbReference type="NCBIfam" id="NF006829">
    <property type="entry name" value="PRK09352.1"/>
    <property type="match status" value="1"/>
</dbReference>
<dbReference type="NCBIfam" id="TIGR00747">
    <property type="entry name" value="fabH"/>
    <property type="match status" value="1"/>
</dbReference>
<keyword evidence="9" id="KW-0511">Multifunctional enzyme</keyword>